<dbReference type="EMBL" id="VBOU01000020">
    <property type="protein sequence ID" value="TMQ55572.1"/>
    <property type="molecule type" value="Genomic_DNA"/>
</dbReference>
<dbReference type="Gene3D" id="1.20.1250.20">
    <property type="entry name" value="MFS general substrate transporter like domains"/>
    <property type="match status" value="2"/>
</dbReference>
<dbReference type="Pfam" id="PF07690">
    <property type="entry name" value="MFS_1"/>
    <property type="match status" value="1"/>
</dbReference>
<protein>
    <submittedName>
        <fullName evidence="2">MFS transporter</fullName>
    </submittedName>
</protein>
<feature type="transmembrane region" description="Helical" evidence="1">
    <location>
        <begin position="51"/>
        <end position="70"/>
    </location>
</feature>
<feature type="transmembrane region" description="Helical" evidence="1">
    <location>
        <begin position="153"/>
        <end position="171"/>
    </location>
</feature>
<keyword evidence="1" id="KW-1133">Transmembrane helix</keyword>
<feature type="transmembrane region" description="Helical" evidence="1">
    <location>
        <begin position="235"/>
        <end position="256"/>
    </location>
</feature>
<keyword evidence="1" id="KW-0472">Membrane</keyword>
<dbReference type="PANTHER" id="PTHR23526:SF1">
    <property type="entry name" value="MAJOR FACILITATOR SUPERFAMILY MFS_1"/>
    <property type="match status" value="1"/>
</dbReference>
<gene>
    <name evidence="2" type="ORF">E6K74_02900</name>
</gene>
<feature type="transmembrane region" description="Helical" evidence="1">
    <location>
        <begin position="183"/>
        <end position="203"/>
    </location>
</feature>
<evidence type="ECO:0000313" key="3">
    <source>
        <dbReference type="Proteomes" id="UP000319829"/>
    </source>
</evidence>
<feature type="transmembrane region" description="Helical" evidence="1">
    <location>
        <begin position="268"/>
        <end position="289"/>
    </location>
</feature>
<feature type="transmembrane region" description="Helical" evidence="1">
    <location>
        <begin position="320"/>
        <end position="335"/>
    </location>
</feature>
<comment type="caution">
    <text evidence="2">The sequence shown here is derived from an EMBL/GenBank/DDBJ whole genome shotgun (WGS) entry which is preliminary data.</text>
</comment>
<dbReference type="GO" id="GO:0022857">
    <property type="term" value="F:transmembrane transporter activity"/>
    <property type="evidence" value="ECO:0007669"/>
    <property type="project" value="InterPro"/>
</dbReference>
<feature type="transmembrane region" description="Helical" evidence="1">
    <location>
        <begin position="20"/>
        <end position="39"/>
    </location>
</feature>
<dbReference type="InterPro" id="IPR052528">
    <property type="entry name" value="Sugar_transport-like"/>
</dbReference>
<proteinExistence type="predicted"/>
<feature type="transmembrane region" description="Helical" evidence="1">
    <location>
        <begin position="113"/>
        <end position="133"/>
    </location>
</feature>
<sequence>MTLPLERHWKTVTWALCVEAFWGVSLALISVVAIVPVFLSHLGASNTVLGALPAVWTLMAYLPGAFGSHFTSHLPLRKQAVFVFHAASGIPWVLAAIWFGIGGRHSPGLDITVFLVLWGTAWGFMGLFIPVWINFIGKVTRPELRATSFGTIFFFQTLMGVIGGWVANRILSSALPFPQNYAVGFLVAGICMTVGSFFFLPVVEDPGATAPQGQAVATVIRHMREVLSDRGGVRVYLAIVVLTVGGWLLISYYPVFAERRFGLRARDSAIFTAVCMAGQMIGSILTGVVGDRFGYAKVAIVSVVSLTIGLGVAIWGSHPALYYVTAFATGLYIVTDRLAQFNLSMAFCPHEDNTAWLGAIPAITAPVVALVAGSGGGFIDRFGFPRVACAGLLLAAVALYLALFHLKEPAYSLAGRRKAT</sequence>
<evidence type="ECO:0000313" key="2">
    <source>
        <dbReference type="EMBL" id="TMQ55572.1"/>
    </source>
</evidence>
<feature type="transmembrane region" description="Helical" evidence="1">
    <location>
        <begin position="387"/>
        <end position="406"/>
    </location>
</feature>
<feature type="transmembrane region" description="Helical" evidence="1">
    <location>
        <begin position="355"/>
        <end position="375"/>
    </location>
</feature>
<keyword evidence="1" id="KW-0812">Transmembrane</keyword>
<dbReference type="InterPro" id="IPR011701">
    <property type="entry name" value="MFS"/>
</dbReference>
<reference evidence="2 3" key="1">
    <citation type="journal article" date="2019" name="Nat. Microbiol.">
        <title>Mediterranean grassland soil C-N compound turnover is dependent on rainfall and depth, and is mediated by genomically divergent microorganisms.</title>
        <authorList>
            <person name="Diamond S."/>
            <person name="Andeer P.F."/>
            <person name="Li Z."/>
            <person name="Crits-Christoph A."/>
            <person name="Burstein D."/>
            <person name="Anantharaman K."/>
            <person name="Lane K.R."/>
            <person name="Thomas B.C."/>
            <person name="Pan C."/>
            <person name="Northen T.R."/>
            <person name="Banfield J.F."/>
        </authorList>
    </citation>
    <scope>NUCLEOTIDE SEQUENCE [LARGE SCALE GENOMIC DNA]</scope>
    <source>
        <strain evidence="2">WS_4</strain>
    </source>
</reference>
<dbReference type="Proteomes" id="UP000319829">
    <property type="component" value="Unassembled WGS sequence"/>
</dbReference>
<organism evidence="2 3">
    <name type="scientific">Eiseniibacteriota bacterium</name>
    <dbReference type="NCBI Taxonomy" id="2212470"/>
    <lineage>
        <taxon>Bacteria</taxon>
        <taxon>Candidatus Eiseniibacteriota</taxon>
    </lineage>
</organism>
<accession>A0A538SW31</accession>
<dbReference type="SUPFAM" id="SSF103473">
    <property type="entry name" value="MFS general substrate transporter"/>
    <property type="match status" value="1"/>
</dbReference>
<dbReference type="AlphaFoldDB" id="A0A538SW31"/>
<evidence type="ECO:0000256" key="1">
    <source>
        <dbReference type="SAM" id="Phobius"/>
    </source>
</evidence>
<name>A0A538SW31_UNCEI</name>
<feature type="transmembrane region" description="Helical" evidence="1">
    <location>
        <begin position="82"/>
        <end position="101"/>
    </location>
</feature>
<dbReference type="PANTHER" id="PTHR23526">
    <property type="entry name" value="INTEGRAL MEMBRANE TRANSPORT PROTEIN-RELATED"/>
    <property type="match status" value="1"/>
</dbReference>
<dbReference type="InterPro" id="IPR036259">
    <property type="entry name" value="MFS_trans_sf"/>
</dbReference>